<evidence type="ECO:0000313" key="2">
    <source>
        <dbReference type="Proteomes" id="UP000789423"/>
    </source>
</evidence>
<dbReference type="Proteomes" id="UP000789423">
    <property type="component" value="Unassembled WGS sequence"/>
</dbReference>
<proteinExistence type="predicted"/>
<sequence>MTSNKKKLYTTNKFGYTYQSDDIHHNSQYFRANFPKLCDNQDNDAKLPNAVVLSKSIANENNKTLNRLWISHPIRKIEISGGAILVDANVAGPSSSAHLIVSFKIAGLSENMTTTATASADVTAVYACINRSGNFPNNLKKTEVSGPVEASVRFTSGKKEQVTRILTIYLPAITLECPLGQEMVLVSASYTNVQVSEPHAGTVSIEGIFERINFEI</sequence>
<reference evidence="1 2" key="1">
    <citation type="submission" date="2021-10" db="EMBL/GenBank/DDBJ databases">
        <authorList>
            <person name="Criscuolo A."/>
        </authorList>
    </citation>
    <scope>NUCLEOTIDE SEQUENCE [LARGE SCALE GENOMIC DNA]</scope>
    <source>
        <strain evidence="2">CIP 111899</strain>
    </source>
</reference>
<comment type="caution">
    <text evidence="1">The sequence shown here is derived from an EMBL/GenBank/DDBJ whole genome shotgun (WGS) entry which is preliminary data.</text>
</comment>
<evidence type="ECO:0000313" key="1">
    <source>
        <dbReference type="EMBL" id="CAG9612449.1"/>
    </source>
</evidence>
<protein>
    <submittedName>
        <fullName evidence="1">Uncharacterized protein</fullName>
    </submittedName>
</protein>
<dbReference type="RefSeq" id="WP_230574629.1">
    <property type="nucleotide sequence ID" value="NZ_CAKJTI010000006.1"/>
</dbReference>
<dbReference type="EMBL" id="CAKJTI010000006">
    <property type="protein sequence ID" value="CAG9612449.1"/>
    <property type="molecule type" value="Genomic_DNA"/>
</dbReference>
<name>A0ABM8Y9R8_9BACI</name>
<gene>
    <name evidence="1" type="ORF">BACCIP111899_01626</name>
</gene>
<keyword evidence="2" id="KW-1185">Reference proteome</keyword>
<accession>A0ABM8Y9R8</accession>
<organism evidence="1 2">
    <name type="scientific">Bacillus rhizoplanae</name>
    <dbReference type="NCBI Taxonomy" id="2880966"/>
    <lineage>
        <taxon>Bacteria</taxon>
        <taxon>Bacillati</taxon>
        <taxon>Bacillota</taxon>
        <taxon>Bacilli</taxon>
        <taxon>Bacillales</taxon>
        <taxon>Bacillaceae</taxon>
        <taxon>Bacillus</taxon>
    </lineage>
</organism>